<dbReference type="Pfam" id="PF22936">
    <property type="entry name" value="Pol_BBD"/>
    <property type="match status" value="1"/>
</dbReference>
<evidence type="ECO:0000259" key="2">
    <source>
        <dbReference type="Pfam" id="PF22936"/>
    </source>
</evidence>
<evidence type="ECO:0000313" key="4">
    <source>
        <dbReference type="Proteomes" id="UP001197328"/>
    </source>
</evidence>
<dbReference type="Pfam" id="PF17241">
    <property type="entry name" value="Retrotran_gag_4"/>
    <property type="match status" value="1"/>
</dbReference>
<organism evidence="3 4">
    <name type="scientific">Pichia angusta</name>
    <name type="common">Yeast</name>
    <name type="synonym">Hansenula polymorpha</name>
    <dbReference type="NCBI Taxonomy" id="870730"/>
    <lineage>
        <taxon>Eukaryota</taxon>
        <taxon>Fungi</taxon>
        <taxon>Dikarya</taxon>
        <taxon>Ascomycota</taxon>
        <taxon>Saccharomycotina</taxon>
        <taxon>Pichiomycetes</taxon>
        <taxon>Pichiales</taxon>
        <taxon>Pichiaceae</taxon>
        <taxon>Ogataea</taxon>
    </lineage>
</organism>
<comment type="caution">
    <text evidence="3">The sequence shown here is derived from an EMBL/GenBank/DDBJ whole genome shotgun (WGS) entry which is preliminary data.</text>
</comment>
<feature type="domain" description="Retrovirus-related Pol polyprotein from transposon TNT 1-94-like beta-barrel" evidence="2">
    <location>
        <begin position="302"/>
        <end position="374"/>
    </location>
</feature>
<accession>A0ABQ7RUR3</accession>
<dbReference type="PANTHER" id="PTHR47592:SF27">
    <property type="entry name" value="OS08G0421700 PROTEIN"/>
    <property type="match status" value="1"/>
</dbReference>
<dbReference type="Proteomes" id="UP001197328">
    <property type="component" value="Unassembled WGS sequence"/>
</dbReference>
<proteinExistence type="predicted"/>
<keyword evidence="4" id="KW-1185">Reference proteome</keyword>
<dbReference type="PANTHER" id="PTHR47592">
    <property type="entry name" value="PBF68 PROTEIN"/>
    <property type="match status" value="1"/>
</dbReference>
<reference evidence="3 4" key="1">
    <citation type="journal article" date="2021" name="G3 (Bethesda)">
        <title>Genomic diversity, chromosomal rearrangements, and interspecies hybridization in the ogataea polymorpha species complex.</title>
        <authorList>
            <person name="Hanson S.J."/>
            <person name="Cinneide E.O."/>
            <person name="Salzberg L.I."/>
            <person name="Wolfe K.H."/>
            <person name="McGowan J."/>
            <person name="Fitzpatrick D.A."/>
            <person name="Matlin K."/>
        </authorList>
    </citation>
    <scope>NUCLEOTIDE SEQUENCE [LARGE SCALE GENOMIC DNA]</scope>
    <source>
        <strain evidence="3">51-138</strain>
    </source>
</reference>
<gene>
    <name evidence="3" type="ORF">KL940_003695</name>
</gene>
<dbReference type="InterPro" id="IPR054722">
    <property type="entry name" value="PolX-like_BBD"/>
</dbReference>
<sequence>MTVDITLIKTKSQQVMSPASASWATNLFHDDDKLMSAVNFMRWKTKFTNTLNSFEPSVVDYIRTGTIPFSLEQCGGNEQVIEIQTAYDQLLLFWVHISVSQPVKNRINQDQTGYQIYHLLIKNYGHMSFRQLYKEYCSTNSSNGQGPMEWGAKCVNLLQWNQDPAVWLIFSKLSSLQNEKLEQNLFLDCGNELTIQGAVTAMQLCEHETKSGFMATKRSTRTTKKKKKIICARCQKAGHKSPNCRAPTPVSKGNLAQTESDNDDSCSFTAVYYGNLSHEEETASSTTHVTNISQSPETEIYWIVSGASEHISNNKNHFTDFRPTSGYISGIASGVMVNGKGTVVLSKGHKTVTLKDVLYAPQCPSNLIAINKAVLAGKEIKISNKKLWCDKDLLGTYHHQNKLFKSTYQVKSSSPYSKAYKASVSDPHIVMGHPSKSISAKLHIPNPPHPCQDCLAGRFVKFKPKI</sequence>
<name>A0ABQ7RUR3_PICAN</name>
<dbReference type="InterPro" id="IPR035179">
    <property type="entry name" value="DUF5314"/>
</dbReference>
<feature type="region of interest" description="Disordered" evidence="1">
    <location>
        <begin position="241"/>
        <end position="262"/>
    </location>
</feature>
<evidence type="ECO:0000313" key="3">
    <source>
        <dbReference type="EMBL" id="KAG7847783.1"/>
    </source>
</evidence>
<dbReference type="EMBL" id="JAHLVD010000009">
    <property type="protein sequence ID" value="KAG7847783.1"/>
    <property type="molecule type" value="Genomic_DNA"/>
</dbReference>
<evidence type="ECO:0000256" key="1">
    <source>
        <dbReference type="SAM" id="MobiDB-lite"/>
    </source>
</evidence>
<protein>
    <recommendedName>
        <fullName evidence="2">Retrovirus-related Pol polyprotein from transposon TNT 1-94-like beta-barrel domain-containing protein</fullName>
    </recommendedName>
</protein>